<keyword evidence="3" id="KW-0472">Membrane</keyword>
<dbReference type="Gene3D" id="3.40.630.190">
    <property type="entry name" value="LCP protein"/>
    <property type="match status" value="1"/>
</dbReference>
<evidence type="ECO:0000313" key="5">
    <source>
        <dbReference type="EMBL" id="GAA3640485.1"/>
    </source>
</evidence>
<keyword evidence="3" id="KW-1133">Transmembrane helix</keyword>
<dbReference type="RefSeq" id="WP_344739111.1">
    <property type="nucleotide sequence ID" value="NZ_BAAAYU010000005.1"/>
</dbReference>
<evidence type="ECO:0000256" key="1">
    <source>
        <dbReference type="ARBA" id="ARBA00006068"/>
    </source>
</evidence>
<dbReference type="EMBL" id="BAAAYU010000005">
    <property type="protein sequence ID" value="GAA3640485.1"/>
    <property type="molecule type" value="Genomic_DNA"/>
</dbReference>
<dbReference type="Pfam" id="PF03816">
    <property type="entry name" value="LytR_cpsA_psr"/>
    <property type="match status" value="1"/>
</dbReference>
<protein>
    <recommendedName>
        <fullName evidence="4">Cell envelope-related transcriptional attenuator domain-containing protein</fullName>
    </recommendedName>
</protein>
<sequence>MTQAARPPRGRHTVARHGELSSPHPLALLLKVLGIVLGVVLVSGAGVAAYAAIDLTASFTSDAVELEGQAAVPPDIGAIEGGVNLFLAGTDACEPEYAAYFGDRCTGADAEGELNDVNMLVHISDEPRRVTVISFPRDLMVPIPSCTSEDGSETGAMSKQPINSAYSYGGLACVVKTVAQLSGQNIPFAAKVTWGGVIEVTNAIGGVEVCLASGIRDSYTGIDWPAGNRTISGMDALQFLRTRHGVGDGSDLGRISNQQQYMSRLARKLISEEVLSNPATLYKLATTAVDNVTPSQSLTNPLTLVQVALAVKNVPFDEIVFVQYPVLPDPADPNKVIPDAQSADALWAALEANKPIKLTGEAGSNDGVVVVEPTDEPSASPSPSPEPSGSSSPTPGATTEPAEEAVELPSSITGSTAAQETCSNGNLRGFEG</sequence>
<keyword evidence="6" id="KW-1185">Reference proteome</keyword>
<dbReference type="Proteomes" id="UP001501697">
    <property type="component" value="Unassembled WGS sequence"/>
</dbReference>
<reference evidence="6" key="1">
    <citation type="journal article" date="2019" name="Int. J. Syst. Evol. Microbiol.">
        <title>The Global Catalogue of Microorganisms (GCM) 10K type strain sequencing project: providing services to taxonomists for standard genome sequencing and annotation.</title>
        <authorList>
            <consortium name="The Broad Institute Genomics Platform"/>
            <consortium name="The Broad Institute Genome Sequencing Center for Infectious Disease"/>
            <person name="Wu L."/>
            <person name="Ma J."/>
        </authorList>
    </citation>
    <scope>NUCLEOTIDE SEQUENCE [LARGE SCALE GENOMIC DNA]</scope>
    <source>
        <strain evidence="6">JCM 16544</strain>
    </source>
</reference>
<proteinExistence type="inferred from homology"/>
<dbReference type="PANTHER" id="PTHR33392:SF6">
    <property type="entry name" value="POLYISOPRENYL-TEICHOIC ACID--PEPTIDOGLYCAN TEICHOIC ACID TRANSFERASE TAGU"/>
    <property type="match status" value="1"/>
</dbReference>
<dbReference type="InterPro" id="IPR050922">
    <property type="entry name" value="LytR/CpsA/Psr_CW_biosynth"/>
</dbReference>
<comment type="similarity">
    <text evidence="1">Belongs to the LytR/CpsA/Psr (LCP) family.</text>
</comment>
<evidence type="ECO:0000313" key="6">
    <source>
        <dbReference type="Proteomes" id="UP001501697"/>
    </source>
</evidence>
<name>A0ABP7ATV6_9MICO</name>
<evidence type="ECO:0000256" key="3">
    <source>
        <dbReference type="SAM" id="Phobius"/>
    </source>
</evidence>
<feature type="domain" description="Cell envelope-related transcriptional attenuator" evidence="4">
    <location>
        <begin position="115"/>
        <end position="270"/>
    </location>
</feature>
<dbReference type="NCBIfam" id="TIGR00350">
    <property type="entry name" value="lytR_cpsA_psr"/>
    <property type="match status" value="1"/>
</dbReference>
<keyword evidence="3" id="KW-0812">Transmembrane</keyword>
<accession>A0ABP7ATV6</accession>
<evidence type="ECO:0000256" key="2">
    <source>
        <dbReference type="SAM" id="MobiDB-lite"/>
    </source>
</evidence>
<dbReference type="InterPro" id="IPR004474">
    <property type="entry name" value="LytR_CpsA_psr"/>
</dbReference>
<dbReference type="PANTHER" id="PTHR33392">
    <property type="entry name" value="POLYISOPRENYL-TEICHOIC ACID--PEPTIDOGLYCAN TEICHOIC ACID TRANSFERASE TAGU"/>
    <property type="match status" value="1"/>
</dbReference>
<feature type="region of interest" description="Disordered" evidence="2">
    <location>
        <begin position="358"/>
        <end position="432"/>
    </location>
</feature>
<organism evidence="5 6">
    <name type="scientific">Microbacterium awajiense</name>
    <dbReference type="NCBI Taxonomy" id="415214"/>
    <lineage>
        <taxon>Bacteria</taxon>
        <taxon>Bacillati</taxon>
        <taxon>Actinomycetota</taxon>
        <taxon>Actinomycetes</taxon>
        <taxon>Micrococcales</taxon>
        <taxon>Microbacteriaceae</taxon>
        <taxon>Microbacterium</taxon>
    </lineage>
</organism>
<gene>
    <name evidence="5" type="ORF">GCM10022200_25180</name>
</gene>
<comment type="caution">
    <text evidence="5">The sequence shown here is derived from an EMBL/GenBank/DDBJ whole genome shotgun (WGS) entry which is preliminary data.</text>
</comment>
<feature type="compositionally biased region" description="Low complexity" evidence="2">
    <location>
        <begin position="387"/>
        <end position="400"/>
    </location>
</feature>
<evidence type="ECO:0000259" key="4">
    <source>
        <dbReference type="Pfam" id="PF03816"/>
    </source>
</evidence>
<feature type="compositionally biased region" description="Polar residues" evidence="2">
    <location>
        <begin position="410"/>
        <end position="426"/>
    </location>
</feature>
<feature type="transmembrane region" description="Helical" evidence="3">
    <location>
        <begin position="26"/>
        <end position="53"/>
    </location>
</feature>